<accession>A0AB34X057</accession>
<evidence type="ECO:0000313" key="2">
    <source>
        <dbReference type="Proteomes" id="UP000070572"/>
    </source>
</evidence>
<dbReference type="Proteomes" id="UP000070572">
    <property type="component" value="Unassembled WGS sequence"/>
</dbReference>
<organism evidence="1 2">
    <name type="scientific">Varibaculum cambriense</name>
    <dbReference type="NCBI Taxonomy" id="184870"/>
    <lineage>
        <taxon>Bacteria</taxon>
        <taxon>Bacillati</taxon>
        <taxon>Actinomycetota</taxon>
        <taxon>Actinomycetes</taxon>
        <taxon>Actinomycetales</taxon>
        <taxon>Actinomycetaceae</taxon>
        <taxon>Varibaculum</taxon>
    </lineage>
</organism>
<dbReference type="AlphaFoldDB" id="A0AB34X057"/>
<protein>
    <submittedName>
        <fullName evidence="1">Uncharacterized protein</fullName>
    </submittedName>
</protein>
<proteinExistence type="predicted"/>
<sequence length="43" mass="4858">MFSCEIIPLSADCLPALDTHQKRAAKLSSRKCTFVRENRVLAH</sequence>
<comment type="caution">
    <text evidence="1">The sequence shown here is derived from an EMBL/GenBank/DDBJ whole genome shotgun (WGS) entry which is preliminary data.</text>
</comment>
<name>A0AB34X057_9ACTO</name>
<evidence type="ECO:0000313" key="1">
    <source>
        <dbReference type="EMBL" id="KXB81092.1"/>
    </source>
</evidence>
<gene>
    <name evidence="1" type="ORF">HMPREF1862_00815</name>
</gene>
<dbReference type="EMBL" id="LSDN01000013">
    <property type="protein sequence ID" value="KXB81092.1"/>
    <property type="molecule type" value="Genomic_DNA"/>
</dbReference>
<reference evidence="1 2" key="1">
    <citation type="submission" date="2016-01" db="EMBL/GenBank/DDBJ databases">
        <authorList>
            <person name="Mitreva M."/>
            <person name="Pepin K.H."/>
            <person name="Mihindukulasuriya K.A."/>
            <person name="Fulton R."/>
            <person name="Fronick C."/>
            <person name="O'Laughlin M."/>
            <person name="Miner T."/>
            <person name="Herter B."/>
            <person name="Rosa B.A."/>
            <person name="Cordes M."/>
            <person name="Tomlinson C."/>
            <person name="Wollam A."/>
            <person name="Palsikar V.B."/>
            <person name="Mardis E.R."/>
            <person name="Wilson R.K."/>
        </authorList>
    </citation>
    <scope>NUCLEOTIDE SEQUENCE [LARGE SCALE GENOMIC DNA]</scope>
    <source>
        <strain evidence="1 2">DNF00696</strain>
    </source>
</reference>